<dbReference type="EMBL" id="NCKU01004719">
    <property type="protein sequence ID" value="RWS05529.1"/>
    <property type="molecule type" value="Genomic_DNA"/>
</dbReference>
<sequence>MSHGAKPVLTEIGPFTYRLHVKRFDIVFNDNDTVSYREKKTWFFEPSLSVDSEDAKIVTLNAPLVMAFTYVQQFSYSLQKVLMYALKHTTEKLFIERKVKELTFDGYDDTLVAIASVVNSQFAQQKGKFSFFGTLNDTDDGVLTVHTGKNIHLLSIIDRYNGQKSLRIWSGEECNRLNDSASGQFPPPILEKRERVKLFIPRNCRPFVFDFNSIFTTKDNLRALKYVLNKNTLSNSSDYPPNICFGSDLPKKSNQTKSSFFDIFSNLKQEKQTLSFPFGVIDISKCLFGAPILISLPHFLHADSFYFDNIDGLSPNVSIHDLWLAIQPLTGGTIDMAFRSQVNIHISVPNELSHYKNAPQIVFPIFWQEIKSNFILKFFQQFFIKSDLPETEVNANIILNEFDKKEEKMEAE</sequence>
<name>A0A443QR78_9ACAR</name>
<evidence type="ECO:0000256" key="6">
    <source>
        <dbReference type="ARBA" id="ARBA00022989"/>
    </source>
</evidence>
<evidence type="ECO:0000256" key="2">
    <source>
        <dbReference type="ARBA" id="ARBA00004651"/>
    </source>
</evidence>
<dbReference type="Pfam" id="PF01130">
    <property type="entry name" value="CD36"/>
    <property type="match status" value="1"/>
</dbReference>
<dbReference type="PRINTS" id="PR01609">
    <property type="entry name" value="CD36FAMILY"/>
</dbReference>
<dbReference type="GO" id="GO:0005737">
    <property type="term" value="C:cytoplasm"/>
    <property type="evidence" value="ECO:0007669"/>
    <property type="project" value="TreeGrafter"/>
</dbReference>
<evidence type="ECO:0000256" key="10">
    <source>
        <dbReference type="ARBA" id="ARBA00023180"/>
    </source>
</evidence>
<evidence type="ECO:0000256" key="4">
    <source>
        <dbReference type="ARBA" id="ARBA00022475"/>
    </source>
</evidence>
<evidence type="ECO:0000256" key="3">
    <source>
        <dbReference type="ARBA" id="ARBA00010532"/>
    </source>
</evidence>
<evidence type="ECO:0000256" key="8">
    <source>
        <dbReference type="ARBA" id="ARBA00023157"/>
    </source>
</evidence>
<dbReference type="OrthoDB" id="514335at2759"/>
<proteinExistence type="inferred from homology"/>
<dbReference type="GO" id="GO:0005901">
    <property type="term" value="C:caveola"/>
    <property type="evidence" value="ECO:0007669"/>
    <property type="project" value="UniProtKB-SubCell"/>
</dbReference>
<evidence type="ECO:0000313" key="13">
    <source>
        <dbReference type="EMBL" id="RWS05529.1"/>
    </source>
</evidence>
<dbReference type="STRING" id="1965070.A0A443QR78"/>
<keyword evidence="10" id="KW-0325">Glycoprotein</keyword>
<dbReference type="Proteomes" id="UP000285301">
    <property type="component" value="Unassembled WGS sequence"/>
</dbReference>
<comment type="subcellular location">
    <subcellularLocation>
        <location evidence="2">Cell membrane</location>
        <topology evidence="2">Multi-pass membrane protein</topology>
    </subcellularLocation>
    <subcellularLocation>
        <location evidence="1">Membrane</location>
        <location evidence="1">Caveola</location>
        <topology evidence="1">Multi-pass membrane protein</topology>
    </subcellularLocation>
</comment>
<accession>A0A443QR78</accession>
<comment type="similarity">
    <text evidence="3">Belongs to the CD36 family.</text>
</comment>
<keyword evidence="6" id="KW-1133">Transmembrane helix</keyword>
<keyword evidence="9 13" id="KW-0675">Receptor</keyword>
<evidence type="ECO:0000256" key="1">
    <source>
        <dbReference type="ARBA" id="ARBA00004189"/>
    </source>
</evidence>
<keyword evidence="7" id="KW-0472">Membrane</keyword>
<protein>
    <recommendedName>
        <fullName evidence="11">Scavenger receptor class B member 1</fullName>
    </recommendedName>
    <alternativeName>
        <fullName evidence="12">SR-BI</fullName>
    </alternativeName>
</protein>
<dbReference type="InterPro" id="IPR002159">
    <property type="entry name" value="CD36_fam"/>
</dbReference>
<evidence type="ECO:0000256" key="7">
    <source>
        <dbReference type="ARBA" id="ARBA00023136"/>
    </source>
</evidence>
<gene>
    <name evidence="13" type="ORF">B4U79_13181</name>
</gene>
<dbReference type="PANTHER" id="PTHR11923">
    <property type="entry name" value="SCAVENGER RECEPTOR CLASS B TYPE-1 SR-B1"/>
    <property type="match status" value="1"/>
</dbReference>
<dbReference type="GO" id="GO:0005044">
    <property type="term" value="F:scavenger receptor activity"/>
    <property type="evidence" value="ECO:0007669"/>
    <property type="project" value="TreeGrafter"/>
</dbReference>
<evidence type="ECO:0000256" key="9">
    <source>
        <dbReference type="ARBA" id="ARBA00023170"/>
    </source>
</evidence>
<dbReference type="AlphaFoldDB" id="A0A443QR78"/>
<keyword evidence="5" id="KW-0812">Transmembrane</keyword>
<keyword evidence="14" id="KW-1185">Reference proteome</keyword>
<evidence type="ECO:0000256" key="12">
    <source>
        <dbReference type="ARBA" id="ARBA00042244"/>
    </source>
</evidence>
<organism evidence="13 14">
    <name type="scientific">Dinothrombium tinctorium</name>
    <dbReference type="NCBI Taxonomy" id="1965070"/>
    <lineage>
        <taxon>Eukaryota</taxon>
        <taxon>Metazoa</taxon>
        <taxon>Ecdysozoa</taxon>
        <taxon>Arthropoda</taxon>
        <taxon>Chelicerata</taxon>
        <taxon>Arachnida</taxon>
        <taxon>Acari</taxon>
        <taxon>Acariformes</taxon>
        <taxon>Trombidiformes</taxon>
        <taxon>Prostigmata</taxon>
        <taxon>Anystina</taxon>
        <taxon>Parasitengona</taxon>
        <taxon>Trombidioidea</taxon>
        <taxon>Trombidiidae</taxon>
        <taxon>Dinothrombium</taxon>
    </lineage>
</organism>
<evidence type="ECO:0000256" key="5">
    <source>
        <dbReference type="ARBA" id="ARBA00022692"/>
    </source>
</evidence>
<keyword evidence="8" id="KW-1015">Disulfide bond</keyword>
<keyword evidence="4" id="KW-1003">Cell membrane</keyword>
<evidence type="ECO:0000256" key="11">
    <source>
        <dbReference type="ARBA" id="ARBA00040821"/>
    </source>
</evidence>
<dbReference type="PANTHER" id="PTHR11923:SF110">
    <property type="entry name" value="SCAVENGER RECEPTOR CLASS B MEMBER 1"/>
    <property type="match status" value="1"/>
</dbReference>
<comment type="caution">
    <text evidence="13">The sequence shown here is derived from an EMBL/GenBank/DDBJ whole genome shotgun (WGS) entry which is preliminary data.</text>
</comment>
<evidence type="ECO:0000313" key="14">
    <source>
        <dbReference type="Proteomes" id="UP000285301"/>
    </source>
</evidence>
<reference evidence="13 14" key="1">
    <citation type="journal article" date="2018" name="Gigascience">
        <title>Genomes of trombidid mites reveal novel predicted allergens and laterally-transferred genes associated with secondary metabolism.</title>
        <authorList>
            <person name="Dong X."/>
            <person name="Chaisiri K."/>
            <person name="Xia D."/>
            <person name="Armstrong S.D."/>
            <person name="Fang Y."/>
            <person name="Donnelly M.J."/>
            <person name="Kadowaki T."/>
            <person name="McGarry J.W."/>
            <person name="Darby A.C."/>
            <person name="Makepeace B.L."/>
        </authorList>
    </citation>
    <scope>NUCLEOTIDE SEQUENCE [LARGE SCALE GENOMIC DNA]</scope>
    <source>
        <strain evidence="13">UoL-WK</strain>
    </source>
</reference>